<dbReference type="NCBIfam" id="TIGR02937">
    <property type="entry name" value="sigma70-ECF"/>
    <property type="match status" value="1"/>
</dbReference>
<dbReference type="EMBL" id="JBHSOW010000022">
    <property type="protein sequence ID" value="MFC5648739.1"/>
    <property type="molecule type" value="Genomic_DNA"/>
</dbReference>
<dbReference type="InterPro" id="IPR039425">
    <property type="entry name" value="RNA_pol_sigma-70-like"/>
</dbReference>
<evidence type="ECO:0000256" key="2">
    <source>
        <dbReference type="ARBA" id="ARBA00023015"/>
    </source>
</evidence>
<dbReference type="RefSeq" id="WP_379187211.1">
    <property type="nucleotide sequence ID" value="NZ_JBHSOW010000022.1"/>
</dbReference>
<keyword evidence="4" id="KW-0238">DNA-binding</keyword>
<comment type="caution">
    <text evidence="8">The sequence shown here is derived from an EMBL/GenBank/DDBJ whole genome shotgun (WGS) entry which is preliminary data.</text>
</comment>
<dbReference type="InterPro" id="IPR036388">
    <property type="entry name" value="WH-like_DNA-bd_sf"/>
</dbReference>
<reference evidence="9" key="1">
    <citation type="journal article" date="2019" name="Int. J. Syst. Evol. Microbiol.">
        <title>The Global Catalogue of Microorganisms (GCM) 10K type strain sequencing project: providing services to taxonomists for standard genome sequencing and annotation.</title>
        <authorList>
            <consortium name="The Broad Institute Genomics Platform"/>
            <consortium name="The Broad Institute Genome Sequencing Center for Infectious Disease"/>
            <person name="Wu L."/>
            <person name="Ma J."/>
        </authorList>
    </citation>
    <scope>NUCLEOTIDE SEQUENCE [LARGE SCALE GENOMIC DNA]</scope>
    <source>
        <strain evidence="9">CGMCC 1.3240</strain>
    </source>
</reference>
<gene>
    <name evidence="8" type="ORF">ACFPYJ_06275</name>
</gene>
<dbReference type="InterPro" id="IPR013249">
    <property type="entry name" value="RNA_pol_sigma70_r4_t2"/>
</dbReference>
<evidence type="ECO:0000259" key="6">
    <source>
        <dbReference type="Pfam" id="PF04542"/>
    </source>
</evidence>
<evidence type="ECO:0000256" key="5">
    <source>
        <dbReference type="ARBA" id="ARBA00023163"/>
    </source>
</evidence>
<dbReference type="SUPFAM" id="SSF88659">
    <property type="entry name" value="Sigma3 and sigma4 domains of RNA polymerase sigma factors"/>
    <property type="match status" value="1"/>
</dbReference>
<feature type="domain" description="RNA polymerase sigma factor 70 region 4 type 2" evidence="7">
    <location>
        <begin position="129"/>
        <end position="178"/>
    </location>
</feature>
<dbReference type="SUPFAM" id="SSF88946">
    <property type="entry name" value="Sigma2 domain of RNA polymerase sigma factors"/>
    <property type="match status" value="1"/>
</dbReference>
<organism evidence="8 9">
    <name type="scientific">Paenibacillus solisilvae</name>
    <dbReference type="NCBI Taxonomy" id="2486751"/>
    <lineage>
        <taxon>Bacteria</taxon>
        <taxon>Bacillati</taxon>
        <taxon>Bacillota</taxon>
        <taxon>Bacilli</taxon>
        <taxon>Bacillales</taxon>
        <taxon>Paenibacillaceae</taxon>
        <taxon>Paenibacillus</taxon>
    </lineage>
</organism>
<dbReference type="CDD" id="cd06171">
    <property type="entry name" value="Sigma70_r4"/>
    <property type="match status" value="1"/>
</dbReference>
<comment type="similarity">
    <text evidence="1">Belongs to the sigma-70 factor family. ECF subfamily.</text>
</comment>
<sequence length="191" mass="22294">MKNTLLLLSSANFGALDSSLQRAVYHEYYTMVYRVIMYMVQDHGATEDIIQETFLKVVKHIPVVENEGQLKAWIKAVVRNTTYSYLKKNKKKRNEMDLDIFSKNEGIEFSSDKEAIEVEIELKAMSEGIGTYLNDLKPENRILMEMRWKQDLSYKEIAAELGCTEQTVKYKLHRAREAIKKRFLKEWGGGR</sequence>
<dbReference type="InterPro" id="IPR007627">
    <property type="entry name" value="RNA_pol_sigma70_r2"/>
</dbReference>
<keyword evidence="2" id="KW-0805">Transcription regulation</keyword>
<evidence type="ECO:0000313" key="8">
    <source>
        <dbReference type="EMBL" id="MFC5648739.1"/>
    </source>
</evidence>
<evidence type="ECO:0000313" key="9">
    <source>
        <dbReference type="Proteomes" id="UP001596047"/>
    </source>
</evidence>
<dbReference type="InterPro" id="IPR014284">
    <property type="entry name" value="RNA_pol_sigma-70_dom"/>
</dbReference>
<dbReference type="Gene3D" id="1.10.10.10">
    <property type="entry name" value="Winged helix-like DNA-binding domain superfamily/Winged helix DNA-binding domain"/>
    <property type="match status" value="1"/>
</dbReference>
<evidence type="ECO:0000256" key="3">
    <source>
        <dbReference type="ARBA" id="ARBA00023082"/>
    </source>
</evidence>
<dbReference type="InterPro" id="IPR013324">
    <property type="entry name" value="RNA_pol_sigma_r3/r4-like"/>
</dbReference>
<dbReference type="Pfam" id="PF04542">
    <property type="entry name" value="Sigma70_r2"/>
    <property type="match status" value="1"/>
</dbReference>
<evidence type="ECO:0000256" key="1">
    <source>
        <dbReference type="ARBA" id="ARBA00010641"/>
    </source>
</evidence>
<name>A0ABW0VVL0_9BACL</name>
<keyword evidence="3" id="KW-0731">Sigma factor</keyword>
<dbReference type="PANTHER" id="PTHR43133">
    <property type="entry name" value="RNA POLYMERASE ECF-TYPE SIGMA FACTO"/>
    <property type="match status" value="1"/>
</dbReference>
<proteinExistence type="inferred from homology"/>
<feature type="domain" description="RNA polymerase sigma-70 region 2" evidence="6">
    <location>
        <begin position="25"/>
        <end position="91"/>
    </location>
</feature>
<dbReference type="Pfam" id="PF08281">
    <property type="entry name" value="Sigma70_r4_2"/>
    <property type="match status" value="1"/>
</dbReference>
<dbReference type="Gene3D" id="1.10.1740.10">
    <property type="match status" value="1"/>
</dbReference>
<keyword evidence="9" id="KW-1185">Reference proteome</keyword>
<dbReference type="Proteomes" id="UP001596047">
    <property type="component" value="Unassembled WGS sequence"/>
</dbReference>
<dbReference type="InterPro" id="IPR013325">
    <property type="entry name" value="RNA_pol_sigma_r2"/>
</dbReference>
<evidence type="ECO:0000259" key="7">
    <source>
        <dbReference type="Pfam" id="PF08281"/>
    </source>
</evidence>
<evidence type="ECO:0000256" key="4">
    <source>
        <dbReference type="ARBA" id="ARBA00023125"/>
    </source>
</evidence>
<accession>A0ABW0VVL0</accession>
<dbReference type="PANTHER" id="PTHR43133:SF8">
    <property type="entry name" value="RNA POLYMERASE SIGMA FACTOR HI_1459-RELATED"/>
    <property type="match status" value="1"/>
</dbReference>
<keyword evidence="5" id="KW-0804">Transcription</keyword>
<protein>
    <submittedName>
        <fullName evidence="8">RNA polymerase sigma factor</fullName>
    </submittedName>
</protein>